<dbReference type="PIRSF" id="PIRSF031578">
    <property type="entry name" value="Uncharacterised_Vanz_RDD-cont"/>
    <property type="match status" value="1"/>
</dbReference>
<dbReference type="InterPro" id="IPR053150">
    <property type="entry name" value="Teicoplanin_resist-assoc"/>
</dbReference>
<feature type="transmembrane region" description="Helical" evidence="1">
    <location>
        <begin position="316"/>
        <end position="337"/>
    </location>
</feature>
<accession>A0A7X2L0I1</accession>
<feature type="transmembrane region" description="Helical" evidence="1">
    <location>
        <begin position="140"/>
        <end position="163"/>
    </location>
</feature>
<name>A0A7X2L0I1_9BACL</name>
<comment type="caution">
    <text evidence="3">The sequence shown here is derived from an EMBL/GenBank/DDBJ whole genome shotgun (WGS) entry which is preliminary data.</text>
</comment>
<feature type="transmembrane region" description="Helical" evidence="1">
    <location>
        <begin position="175"/>
        <end position="199"/>
    </location>
</feature>
<dbReference type="RefSeq" id="WP_154117394.1">
    <property type="nucleotide sequence ID" value="NZ_WJXB01000002.1"/>
</dbReference>
<keyword evidence="1" id="KW-0472">Membrane</keyword>
<protein>
    <submittedName>
        <fullName evidence="3">Teicoplanin resistance protein VanZ</fullName>
    </submittedName>
</protein>
<proteinExistence type="predicted"/>
<keyword evidence="4" id="KW-1185">Reference proteome</keyword>
<dbReference type="PANTHER" id="PTHR36834:SF1">
    <property type="entry name" value="INTEGRAL MEMBRANE PROTEIN"/>
    <property type="match status" value="1"/>
</dbReference>
<reference evidence="3 4" key="1">
    <citation type="submission" date="2019-11" db="EMBL/GenBank/DDBJ databases">
        <title>Paenibacillus monticola sp. nov., a novel PGPR strain isolated from mountain sample in China.</title>
        <authorList>
            <person name="Zhao Q."/>
            <person name="Li H.-P."/>
            <person name="Zhang J.-L."/>
        </authorList>
    </citation>
    <scope>NUCLEOTIDE SEQUENCE [LARGE SCALE GENOMIC DNA]</scope>
    <source>
        <strain evidence="3 4">LC-T2</strain>
    </source>
</reference>
<feature type="transmembrane region" description="Helical" evidence="1">
    <location>
        <begin position="112"/>
        <end position="133"/>
    </location>
</feature>
<keyword evidence="1" id="KW-0812">Transmembrane</keyword>
<keyword evidence="1" id="KW-1133">Transmembrane helix</keyword>
<evidence type="ECO:0000256" key="1">
    <source>
        <dbReference type="SAM" id="Phobius"/>
    </source>
</evidence>
<feature type="transmembrane region" description="Helical" evidence="1">
    <location>
        <begin position="44"/>
        <end position="64"/>
    </location>
</feature>
<dbReference type="InterPro" id="IPR006976">
    <property type="entry name" value="VanZ-like"/>
</dbReference>
<gene>
    <name evidence="3" type="ORF">GJB61_05045</name>
</gene>
<feature type="transmembrane region" description="Helical" evidence="1">
    <location>
        <begin position="6"/>
        <end position="32"/>
    </location>
</feature>
<sequence>MFHSYLFPISYAFLTFPLAALLFTLPFLIVQYRRHGYINKVRALMLYLLLLYLMNAFYLVMLPLPASRHNSLPSFNEIQHIPLYFIQDIVKDSNFSIDQPATSLSILSEPTFLQVVFNMVLMLPFGMFLSYYFRTRWVVCILLSFGISLFFEITQITGIYGYFDYPYRVFDVDDLIINTLGGIIGFQIASWISGLLPRIEHLDSKVDLSAKRITYTRRGIAFLLDSSMWIAGLLLLYPLHIRGAFWIATGIYFMLIPYLTNGRTLGKWIVRIQLTGSSPRISLGSLIVRYGLLYWVLFGLHTLLFEPFVIDNLSAALTLILQILVLLIDSLFLIHLISRVLTKNNQLLYERLSRTSHAISWPEQQLITDSDTLTKPIDG</sequence>
<dbReference type="Proteomes" id="UP000463051">
    <property type="component" value="Unassembled WGS sequence"/>
</dbReference>
<feature type="transmembrane region" description="Helical" evidence="1">
    <location>
        <begin position="243"/>
        <end position="260"/>
    </location>
</feature>
<feature type="domain" description="VanZ-like" evidence="2">
    <location>
        <begin position="50"/>
        <end position="191"/>
    </location>
</feature>
<dbReference type="InterPro" id="IPR021192">
    <property type="entry name" value="UCP031578_Vanz/RDD"/>
</dbReference>
<organism evidence="3 4">
    <name type="scientific">Paenibacillus monticola</name>
    <dbReference type="NCBI Taxonomy" id="2666075"/>
    <lineage>
        <taxon>Bacteria</taxon>
        <taxon>Bacillati</taxon>
        <taxon>Bacillota</taxon>
        <taxon>Bacilli</taxon>
        <taxon>Bacillales</taxon>
        <taxon>Paenibacillaceae</taxon>
        <taxon>Paenibacillus</taxon>
    </lineage>
</organism>
<evidence type="ECO:0000313" key="3">
    <source>
        <dbReference type="EMBL" id="MRN52359.1"/>
    </source>
</evidence>
<feature type="transmembrane region" description="Helical" evidence="1">
    <location>
        <begin position="220"/>
        <end position="237"/>
    </location>
</feature>
<dbReference type="AlphaFoldDB" id="A0A7X2L0I1"/>
<feature type="transmembrane region" description="Helical" evidence="1">
    <location>
        <begin position="281"/>
        <end position="304"/>
    </location>
</feature>
<dbReference type="PANTHER" id="PTHR36834">
    <property type="entry name" value="MEMBRANE PROTEIN-RELATED"/>
    <property type="match status" value="1"/>
</dbReference>
<evidence type="ECO:0000313" key="4">
    <source>
        <dbReference type="Proteomes" id="UP000463051"/>
    </source>
</evidence>
<evidence type="ECO:0000259" key="2">
    <source>
        <dbReference type="Pfam" id="PF04892"/>
    </source>
</evidence>
<dbReference type="Pfam" id="PF04892">
    <property type="entry name" value="VanZ"/>
    <property type="match status" value="1"/>
</dbReference>
<dbReference type="EMBL" id="WJXB01000002">
    <property type="protein sequence ID" value="MRN52359.1"/>
    <property type="molecule type" value="Genomic_DNA"/>
</dbReference>